<feature type="compositionally biased region" description="Polar residues" evidence="1">
    <location>
        <begin position="1"/>
        <end position="21"/>
    </location>
</feature>
<reference evidence="4" key="1">
    <citation type="submission" date="2015-07" db="EMBL/GenBank/DDBJ databases">
        <title>Draft genome sequence of Acetobacterium bakii DSM 8293, a potential psychrophilic chemical producer through syngas fermentation.</title>
        <authorList>
            <person name="Song Y."/>
            <person name="Hwang S."/>
            <person name="Cho B.-K."/>
        </authorList>
    </citation>
    <scope>NUCLEOTIDE SEQUENCE [LARGE SCALE GENOMIC DNA]</scope>
    <source>
        <strain evidence="4">DSM 8239</strain>
    </source>
</reference>
<gene>
    <name evidence="3" type="ORF">AKG39_05790</name>
</gene>
<dbReference type="OrthoDB" id="1778762at2"/>
<dbReference type="EMBL" id="LGYO01000011">
    <property type="protein sequence ID" value="KNZ42648.1"/>
    <property type="molecule type" value="Genomic_DNA"/>
</dbReference>
<dbReference type="RefSeq" id="WP_050739415.1">
    <property type="nucleotide sequence ID" value="NZ_LGYO01000011.1"/>
</dbReference>
<proteinExistence type="predicted"/>
<evidence type="ECO:0000313" key="4">
    <source>
        <dbReference type="Proteomes" id="UP000036873"/>
    </source>
</evidence>
<dbReference type="Pfam" id="PF04316">
    <property type="entry name" value="FlgM"/>
    <property type="match status" value="1"/>
</dbReference>
<name>A0A0L6U2A1_9FIRM</name>
<dbReference type="SUPFAM" id="SSF101498">
    <property type="entry name" value="Anti-sigma factor FlgM"/>
    <property type="match status" value="1"/>
</dbReference>
<evidence type="ECO:0000313" key="3">
    <source>
        <dbReference type="EMBL" id="KNZ42648.1"/>
    </source>
</evidence>
<organism evidence="3 4">
    <name type="scientific">Acetobacterium bakii</name>
    <dbReference type="NCBI Taxonomy" id="52689"/>
    <lineage>
        <taxon>Bacteria</taxon>
        <taxon>Bacillati</taxon>
        <taxon>Bacillota</taxon>
        <taxon>Clostridia</taxon>
        <taxon>Eubacteriales</taxon>
        <taxon>Eubacteriaceae</taxon>
        <taxon>Acetobacterium</taxon>
    </lineage>
</organism>
<feature type="domain" description="Anti-sigma-28 factor FlgM C-terminal" evidence="2">
    <location>
        <begin position="58"/>
        <end position="104"/>
    </location>
</feature>
<dbReference type="AlphaFoldDB" id="A0A0L6U2A1"/>
<accession>A0A0L6U2A1</accession>
<dbReference type="InterPro" id="IPR031316">
    <property type="entry name" value="FlgM_C"/>
</dbReference>
<protein>
    <recommendedName>
        <fullName evidence="2">Anti-sigma-28 factor FlgM C-terminal domain-containing protein</fullName>
    </recommendedName>
</protein>
<sequence length="104" mass="11643">MVISFSNNTKSIQPKQTQDVTTDPVRNADTEENAKFIRKNKVDSTEISSSHNGSFDDKRLSSAKSAILYEVSVKDTDHINELKEAVKNGTYKIPTELLAEEILK</sequence>
<evidence type="ECO:0000256" key="1">
    <source>
        <dbReference type="SAM" id="MobiDB-lite"/>
    </source>
</evidence>
<evidence type="ECO:0000259" key="2">
    <source>
        <dbReference type="Pfam" id="PF04316"/>
    </source>
</evidence>
<dbReference type="InterPro" id="IPR035890">
    <property type="entry name" value="Anti-sigma-28_factor_FlgM_sf"/>
</dbReference>
<dbReference type="STRING" id="52689.AKG39_05790"/>
<keyword evidence="4" id="KW-1185">Reference proteome</keyword>
<dbReference type="Proteomes" id="UP000036873">
    <property type="component" value="Unassembled WGS sequence"/>
</dbReference>
<feature type="region of interest" description="Disordered" evidence="1">
    <location>
        <begin position="1"/>
        <end position="30"/>
    </location>
</feature>
<comment type="caution">
    <text evidence="3">The sequence shown here is derived from an EMBL/GenBank/DDBJ whole genome shotgun (WGS) entry which is preliminary data.</text>
</comment>